<sequence>MRKLSITTDTSKYNIFIGNQITDFIVEDLSRLDKITKVMVICDKNISNLYLESFISKINQWTKVIVQIVPNGEYAKSFTTYEECMKKAIQEGLDRHSLVVAFGGGAVGDLAGFVAATFMRGIRFVQIPTTLLAHDSAVGGKTAINHPLGKNMVGAFHQPEAVYYDLQYLQTLPVREKLSGFAELIKHGLIGDRALLDRLTAYVKYIDFQTISFWEEAIEKGIKVKARIVEQDTKEKSVRAFLNFGHTLGHAIENLSEYQISHGEAVLKGMMFALNISDTKHSLAFSIQDFKEWFIQLGYDPDIPSHMSNAQLLSQMKRDKKVVGGAIKFILLKDIEQPYITEMNDEELIDFLNKLSC</sequence>
<comment type="cofactor">
    <cofactor evidence="2 17">
        <name>NAD(+)</name>
        <dbReference type="ChEBI" id="CHEBI:57540"/>
    </cofactor>
</comment>
<comment type="catalytic activity">
    <reaction evidence="1 17">
        <text>7-phospho-2-dehydro-3-deoxy-D-arabino-heptonate = 3-dehydroquinate + phosphate</text>
        <dbReference type="Rhea" id="RHEA:21968"/>
        <dbReference type="ChEBI" id="CHEBI:32364"/>
        <dbReference type="ChEBI" id="CHEBI:43474"/>
        <dbReference type="ChEBI" id="CHEBI:58394"/>
        <dbReference type="EC" id="4.2.3.4"/>
    </reaction>
</comment>
<comment type="subcellular location">
    <subcellularLocation>
        <location evidence="3 17">Cytoplasm</location>
    </subcellularLocation>
</comment>
<evidence type="ECO:0000256" key="14">
    <source>
        <dbReference type="ARBA" id="ARBA00023141"/>
    </source>
</evidence>
<dbReference type="PIRSF" id="PIRSF001455">
    <property type="entry name" value="DHQ_synth"/>
    <property type="match status" value="1"/>
</dbReference>
<dbReference type="EMBL" id="BAAADJ010000064">
    <property type="protein sequence ID" value="GAA0347621.1"/>
    <property type="molecule type" value="Genomic_DNA"/>
</dbReference>
<keyword evidence="8 17" id="KW-0963">Cytoplasm</keyword>
<evidence type="ECO:0000259" key="19">
    <source>
        <dbReference type="Pfam" id="PF24621"/>
    </source>
</evidence>
<keyword evidence="21" id="KW-1185">Reference proteome</keyword>
<evidence type="ECO:0000256" key="11">
    <source>
        <dbReference type="ARBA" id="ARBA00022741"/>
    </source>
</evidence>
<dbReference type="InterPro" id="IPR056179">
    <property type="entry name" value="DHQS_C"/>
</dbReference>
<evidence type="ECO:0000259" key="18">
    <source>
        <dbReference type="Pfam" id="PF01761"/>
    </source>
</evidence>
<dbReference type="PANTHER" id="PTHR43622:SF7">
    <property type="entry name" value="3-DEHYDROQUINATE SYNTHASE, CHLOROPLASTIC"/>
    <property type="match status" value="1"/>
</dbReference>
<evidence type="ECO:0000256" key="12">
    <source>
        <dbReference type="ARBA" id="ARBA00022833"/>
    </source>
</evidence>
<dbReference type="InterPro" id="IPR016037">
    <property type="entry name" value="DHQ_synth_AroB"/>
</dbReference>
<feature type="binding site" evidence="17">
    <location>
        <begin position="129"/>
        <end position="130"/>
    </location>
    <ligand>
        <name>NAD(+)</name>
        <dbReference type="ChEBI" id="CHEBI:57540"/>
    </ligand>
</feature>
<dbReference type="InterPro" id="IPR030960">
    <property type="entry name" value="DHQS/DOIS_N"/>
</dbReference>
<evidence type="ECO:0000256" key="1">
    <source>
        <dbReference type="ARBA" id="ARBA00001393"/>
    </source>
</evidence>
<dbReference type="Proteomes" id="UP001500782">
    <property type="component" value="Unassembled WGS sequence"/>
</dbReference>
<dbReference type="Pfam" id="PF01761">
    <property type="entry name" value="DHQ_synthase"/>
    <property type="match status" value="1"/>
</dbReference>
<protein>
    <recommendedName>
        <fullName evidence="7 17">3-dehydroquinate synthase</fullName>
        <shortName evidence="17">DHQS</shortName>
        <ecNumber evidence="6 17">4.2.3.4</ecNumber>
    </recommendedName>
</protein>
<evidence type="ECO:0000256" key="7">
    <source>
        <dbReference type="ARBA" id="ARBA00017684"/>
    </source>
</evidence>
<evidence type="ECO:0000256" key="16">
    <source>
        <dbReference type="ARBA" id="ARBA00023285"/>
    </source>
</evidence>
<dbReference type="InterPro" id="IPR030963">
    <property type="entry name" value="DHQ_synth_fam"/>
</dbReference>
<dbReference type="Gene3D" id="3.40.50.1970">
    <property type="match status" value="1"/>
</dbReference>
<evidence type="ECO:0000256" key="10">
    <source>
        <dbReference type="ARBA" id="ARBA00022723"/>
    </source>
</evidence>
<dbReference type="HAMAP" id="MF_00110">
    <property type="entry name" value="DHQ_synthase"/>
    <property type="match status" value="1"/>
</dbReference>
<keyword evidence="13 17" id="KW-0520">NAD</keyword>
<keyword evidence="15 17" id="KW-0456">Lyase</keyword>
<evidence type="ECO:0000256" key="2">
    <source>
        <dbReference type="ARBA" id="ARBA00001911"/>
    </source>
</evidence>
<keyword evidence="12 17" id="KW-0862">Zinc</keyword>
<organism evidence="20 21">
    <name type="scientific">Bacillus carboniphilus</name>
    <dbReference type="NCBI Taxonomy" id="86663"/>
    <lineage>
        <taxon>Bacteria</taxon>
        <taxon>Bacillati</taxon>
        <taxon>Bacillota</taxon>
        <taxon>Bacilli</taxon>
        <taxon>Bacillales</taxon>
        <taxon>Bacillaceae</taxon>
        <taxon>Bacillus</taxon>
    </lineage>
</organism>
<dbReference type="Gene3D" id="1.20.1090.10">
    <property type="entry name" value="Dehydroquinate synthase-like - alpha domain"/>
    <property type="match status" value="1"/>
</dbReference>
<keyword evidence="16 17" id="KW-0170">Cobalt</keyword>
<keyword evidence="10 17" id="KW-0479">Metal-binding</keyword>
<comment type="pathway">
    <text evidence="4 17">Metabolic intermediate biosynthesis; chorismate biosynthesis; chorismate from D-erythrose 4-phosphate and phosphoenolpyruvate: step 2/7.</text>
</comment>
<comment type="caution">
    <text evidence="17">Lacks conserved residue(s) required for the propagation of feature annotation.</text>
</comment>
<proteinExistence type="inferred from homology"/>
<dbReference type="CDD" id="cd08195">
    <property type="entry name" value="DHQS"/>
    <property type="match status" value="1"/>
</dbReference>
<evidence type="ECO:0000256" key="8">
    <source>
        <dbReference type="ARBA" id="ARBA00022490"/>
    </source>
</evidence>
<dbReference type="SUPFAM" id="SSF56796">
    <property type="entry name" value="Dehydroquinate synthase-like"/>
    <property type="match status" value="1"/>
</dbReference>
<evidence type="ECO:0000256" key="17">
    <source>
        <dbReference type="HAMAP-Rule" id="MF_00110"/>
    </source>
</evidence>
<accession>A0ABP3GKB3</accession>
<dbReference type="PANTHER" id="PTHR43622">
    <property type="entry name" value="3-DEHYDROQUINATE SYNTHASE"/>
    <property type="match status" value="1"/>
</dbReference>
<evidence type="ECO:0000256" key="6">
    <source>
        <dbReference type="ARBA" id="ARBA00013031"/>
    </source>
</evidence>
<feature type="domain" description="3-dehydroquinate synthase C-terminal" evidence="19">
    <location>
        <begin position="180"/>
        <end position="322"/>
    </location>
</feature>
<dbReference type="InterPro" id="IPR050071">
    <property type="entry name" value="Dehydroquinate_synthase"/>
</dbReference>
<comment type="function">
    <text evidence="17">Catalyzes the conversion of 3-deoxy-D-arabino-heptulosonate 7-phosphate (DAHP) to dehydroquinate (DHQ).</text>
</comment>
<evidence type="ECO:0000256" key="4">
    <source>
        <dbReference type="ARBA" id="ARBA00004661"/>
    </source>
</evidence>
<feature type="binding site" evidence="17">
    <location>
        <position position="141"/>
    </location>
    <ligand>
        <name>NAD(+)</name>
        <dbReference type="ChEBI" id="CHEBI:57540"/>
    </ligand>
</feature>
<feature type="binding site" evidence="17">
    <location>
        <position position="150"/>
    </location>
    <ligand>
        <name>NAD(+)</name>
        <dbReference type="ChEBI" id="CHEBI:57540"/>
    </ligand>
</feature>
<dbReference type="EC" id="4.2.3.4" evidence="6 17"/>
<dbReference type="NCBIfam" id="TIGR01357">
    <property type="entry name" value="aroB"/>
    <property type="match status" value="1"/>
</dbReference>
<gene>
    <name evidence="17 20" type="primary">aroB</name>
    <name evidence="20" type="ORF">GCM10008967_42470</name>
</gene>
<dbReference type="Pfam" id="PF24621">
    <property type="entry name" value="DHQS_C"/>
    <property type="match status" value="1"/>
</dbReference>
<keyword evidence="9 17" id="KW-0028">Amino-acid biosynthesis</keyword>
<name>A0ABP3GKB3_9BACI</name>
<keyword evidence="11 17" id="KW-0547">Nucleotide-binding</keyword>
<reference evidence="21" key="1">
    <citation type="journal article" date="2019" name="Int. J. Syst. Evol. Microbiol.">
        <title>The Global Catalogue of Microorganisms (GCM) 10K type strain sequencing project: providing services to taxonomists for standard genome sequencing and annotation.</title>
        <authorList>
            <consortium name="The Broad Institute Genomics Platform"/>
            <consortium name="The Broad Institute Genome Sequencing Center for Infectious Disease"/>
            <person name="Wu L."/>
            <person name="Ma J."/>
        </authorList>
    </citation>
    <scope>NUCLEOTIDE SEQUENCE [LARGE SCALE GENOMIC DNA]</scope>
    <source>
        <strain evidence="21">JCM 9731</strain>
    </source>
</reference>
<feature type="binding site" evidence="17">
    <location>
        <position position="183"/>
    </location>
    <ligand>
        <name>Zn(2+)</name>
        <dbReference type="ChEBI" id="CHEBI:29105"/>
    </ligand>
</feature>
<feature type="domain" description="3-dehydroquinate synthase N-terminal" evidence="18">
    <location>
        <begin position="68"/>
        <end position="176"/>
    </location>
</feature>
<feature type="binding site" evidence="17">
    <location>
        <position position="246"/>
    </location>
    <ligand>
        <name>Zn(2+)</name>
        <dbReference type="ChEBI" id="CHEBI:29105"/>
    </ligand>
</feature>
<comment type="similarity">
    <text evidence="5 17">Belongs to the sugar phosphate cyclases superfamily. Dehydroquinate synthase family.</text>
</comment>
<keyword evidence="14 17" id="KW-0057">Aromatic amino acid biosynthesis</keyword>
<evidence type="ECO:0000256" key="3">
    <source>
        <dbReference type="ARBA" id="ARBA00004496"/>
    </source>
</evidence>
<evidence type="ECO:0000313" key="21">
    <source>
        <dbReference type="Proteomes" id="UP001500782"/>
    </source>
</evidence>
<evidence type="ECO:0000256" key="5">
    <source>
        <dbReference type="ARBA" id="ARBA00005412"/>
    </source>
</evidence>
<feature type="binding site" evidence="17">
    <location>
        <begin position="105"/>
        <end position="109"/>
    </location>
    <ligand>
        <name>NAD(+)</name>
        <dbReference type="ChEBI" id="CHEBI:57540"/>
    </ligand>
</feature>
<evidence type="ECO:0000313" key="20">
    <source>
        <dbReference type="EMBL" id="GAA0347621.1"/>
    </source>
</evidence>
<evidence type="ECO:0000256" key="13">
    <source>
        <dbReference type="ARBA" id="ARBA00023027"/>
    </source>
</evidence>
<dbReference type="RefSeq" id="WP_343803943.1">
    <property type="nucleotide sequence ID" value="NZ_BAAADJ010000064.1"/>
</dbReference>
<evidence type="ECO:0000256" key="9">
    <source>
        <dbReference type="ARBA" id="ARBA00022605"/>
    </source>
</evidence>
<comment type="caution">
    <text evidence="20">The sequence shown here is derived from an EMBL/GenBank/DDBJ whole genome shotgun (WGS) entry which is preliminary data.</text>
</comment>
<comment type="cofactor">
    <cofactor evidence="17">
        <name>Co(2+)</name>
        <dbReference type="ChEBI" id="CHEBI:48828"/>
    </cofactor>
    <cofactor evidence="17">
        <name>Zn(2+)</name>
        <dbReference type="ChEBI" id="CHEBI:29105"/>
    </cofactor>
    <text evidence="17">Binds 1 divalent metal cation per subunit. Can use either Co(2+) or Zn(2+).</text>
</comment>
<feature type="binding site" evidence="17">
    <location>
        <position position="262"/>
    </location>
    <ligand>
        <name>Zn(2+)</name>
        <dbReference type="ChEBI" id="CHEBI:29105"/>
    </ligand>
</feature>
<evidence type="ECO:0000256" key="15">
    <source>
        <dbReference type="ARBA" id="ARBA00023239"/>
    </source>
</evidence>